<dbReference type="PROSITE" id="PS51257">
    <property type="entry name" value="PROKAR_LIPOPROTEIN"/>
    <property type="match status" value="1"/>
</dbReference>
<accession>A0ABV9JQJ5</accession>
<dbReference type="Proteomes" id="UP001595962">
    <property type="component" value="Unassembled WGS sequence"/>
</dbReference>
<evidence type="ECO:0008006" key="3">
    <source>
        <dbReference type="Google" id="ProtNLM"/>
    </source>
</evidence>
<evidence type="ECO:0000313" key="2">
    <source>
        <dbReference type="Proteomes" id="UP001595962"/>
    </source>
</evidence>
<comment type="caution">
    <text evidence="1">The sequence shown here is derived from an EMBL/GenBank/DDBJ whole genome shotgun (WGS) entry which is preliminary data.</text>
</comment>
<sequence length="146" mass="16851">MKLTLWALLLAVVLLQGCGKTPDDQQMQQLLEQRFFGPVPKEWIAVSQVQVLKVTDLDEQTKEVEVSYLVEQLLDQQGLEQDLTSRFKLDESLKNAAQGQQQLAQMQQFSIEIGETRYGERLKKVARYQLQLDPASKQWQISQYLP</sequence>
<proteinExistence type="predicted"/>
<organism evidence="1 2">
    <name type="scientific">Rheinheimera marina</name>
    <dbReference type="NCBI Taxonomy" id="1774958"/>
    <lineage>
        <taxon>Bacteria</taxon>
        <taxon>Pseudomonadati</taxon>
        <taxon>Pseudomonadota</taxon>
        <taxon>Gammaproteobacteria</taxon>
        <taxon>Chromatiales</taxon>
        <taxon>Chromatiaceae</taxon>
        <taxon>Rheinheimera</taxon>
    </lineage>
</organism>
<dbReference type="EMBL" id="JBHSGB010000015">
    <property type="protein sequence ID" value="MFC4656479.1"/>
    <property type="molecule type" value="Genomic_DNA"/>
</dbReference>
<reference evidence="2" key="1">
    <citation type="journal article" date="2019" name="Int. J. Syst. Evol. Microbiol.">
        <title>The Global Catalogue of Microorganisms (GCM) 10K type strain sequencing project: providing services to taxonomists for standard genome sequencing and annotation.</title>
        <authorList>
            <consortium name="The Broad Institute Genomics Platform"/>
            <consortium name="The Broad Institute Genome Sequencing Center for Infectious Disease"/>
            <person name="Wu L."/>
            <person name="Ma J."/>
        </authorList>
    </citation>
    <scope>NUCLEOTIDE SEQUENCE [LARGE SCALE GENOMIC DNA]</scope>
    <source>
        <strain evidence="2">DT28</strain>
    </source>
</reference>
<evidence type="ECO:0000313" key="1">
    <source>
        <dbReference type="EMBL" id="MFC4656479.1"/>
    </source>
</evidence>
<name>A0ABV9JQJ5_9GAMM</name>
<protein>
    <recommendedName>
        <fullName evidence="3">Lipoprotein</fullName>
    </recommendedName>
</protein>
<keyword evidence="2" id="KW-1185">Reference proteome</keyword>
<gene>
    <name evidence="1" type="ORF">ACFO3I_15785</name>
</gene>
<dbReference type="RefSeq" id="WP_377335581.1">
    <property type="nucleotide sequence ID" value="NZ_JBHSGB010000015.1"/>
</dbReference>